<evidence type="ECO:0000256" key="7">
    <source>
        <dbReference type="SAM" id="MobiDB-lite"/>
    </source>
</evidence>
<dbReference type="SUPFAM" id="SSF57667">
    <property type="entry name" value="beta-beta-alpha zinc fingers"/>
    <property type="match status" value="1"/>
</dbReference>
<dbReference type="InterPro" id="IPR036236">
    <property type="entry name" value="Znf_C2H2_sf"/>
</dbReference>
<comment type="subcellular location">
    <subcellularLocation>
        <location evidence="1">Nucleus</location>
    </subcellularLocation>
</comment>
<dbReference type="AlphaFoldDB" id="A0A833RQB8"/>
<dbReference type="GO" id="GO:0005634">
    <property type="term" value="C:nucleus"/>
    <property type="evidence" value="ECO:0007669"/>
    <property type="project" value="UniProtKB-SubCell"/>
</dbReference>
<dbReference type="PANTHER" id="PTHR47287">
    <property type="entry name" value="C2H2 AND C2HC ZINC FINGERS SUPERFAMILY PROTEIN"/>
    <property type="match status" value="1"/>
</dbReference>
<feature type="compositionally biased region" description="Basic and acidic residues" evidence="7">
    <location>
        <begin position="89"/>
        <end position="105"/>
    </location>
</feature>
<evidence type="ECO:0000256" key="1">
    <source>
        <dbReference type="ARBA" id="ARBA00004123"/>
    </source>
</evidence>
<evidence type="ECO:0000256" key="6">
    <source>
        <dbReference type="PROSITE-ProRule" id="PRU00042"/>
    </source>
</evidence>
<evidence type="ECO:0000256" key="4">
    <source>
        <dbReference type="ARBA" id="ARBA00022833"/>
    </source>
</evidence>
<dbReference type="Proteomes" id="UP000623129">
    <property type="component" value="Unassembled WGS sequence"/>
</dbReference>
<proteinExistence type="predicted"/>
<keyword evidence="10" id="KW-1185">Reference proteome</keyword>
<accession>A0A833RQB8</accession>
<keyword evidence="4" id="KW-0862">Zinc</keyword>
<evidence type="ECO:0000313" key="9">
    <source>
        <dbReference type="EMBL" id="KAF3339263.1"/>
    </source>
</evidence>
<dbReference type="PROSITE" id="PS50157">
    <property type="entry name" value="ZINC_FINGER_C2H2_2"/>
    <property type="match status" value="1"/>
</dbReference>
<keyword evidence="5" id="KW-0539">Nucleus</keyword>
<evidence type="ECO:0000313" key="10">
    <source>
        <dbReference type="Proteomes" id="UP000623129"/>
    </source>
</evidence>
<comment type="caution">
    <text evidence="9">The sequence shown here is derived from an EMBL/GenBank/DDBJ whole genome shotgun (WGS) entry which is preliminary data.</text>
</comment>
<evidence type="ECO:0000256" key="5">
    <source>
        <dbReference type="ARBA" id="ARBA00023242"/>
    </source>
</evidence>
<dbReference type="PROSITE" id="PS00028">
    <property type="entry name" value="ZINC_FINGER_C2H2_1"/>
    <property type="match status" value="1"/>
</dbReference>
<feature type="region of interest" description="Disordered" evidence="7">
    <location>
        <begin position="80"/>
        <end position="105"/>
    </location>
</feature>
<dbReference type="EMBL" id="SWLB01000004">
    <property type="protein sequence ID" value="KAF3339263.1"/>
    <property type="molecule type" value="Genomic_DNA"/>
</dbReference>
<dbReference type="PANTHER" id="PTHR47287:SF15">
    <property type="entry name" value="ZINC FINGER PROTEIN 3-LIKE"/>
    <property type="match status" value="1"/>
</dbReference>
<protein>
    <submittedName>
        <fullName evidence="9">Zinc finger protein 2-like protein</fullName>
    </submittedName>
</protein>
<dbReference type="InterPro" id="IPR013087">
    <property type="entry name" value="Znf_C2H2_type"/>
</dbReference>
<dbReference type="GO" id="GO:0009788">
    <property type="term" value="P:negative regulation of abscisic acid-activated signaling pathway"/>
    <property type="evidence" value="ECO:0007669"/>
    <property type="project" value="InterPro"/>
</dbReference>
<keyword evidence="3 6" id="KW-0863">Zinc-finger</keyword>
<dbReference type="OrthoDB" id="696442at2759"/>
<keyword evidence="2" id="KW-0479">Metal-binding</keyword>
<gene>
    <name evidence="9" type="ORF">FCM35_KLT16734</name>
</gene>
<organism evidence="9 10">
    <name type="scientific">Carex littledalei</name>
    <dbReference type="NCBI Taxonomy" id="544730"/>
    <lineage>
        <taxon>Eukaryota</taxon>
        <taxon>Viridiplantae</taxon>
        <taxon>Streptophyta</taxon>
        <taxon>Embryophyta</taxon>
        <taxon>Tracheophyta</taxon>
        <taxon>Spermatophyta</taxon>
        <taxon>Magnoliopsida</taxon>
        <taxon>Liliopsida</taxon>
        <taxon>Poales</taxon>
        <taxon>Cyperaceae</taxon>
        <taxon>Cyperoideae</taxon>
        <taxon>Cariceae</taxon>
        <taxon>Carex</taxon>
        <taxon>Carex subgen. Euthyceras</taxon>
    </lineage>
</organism>
<evidence type="ECO:0000256" key="2">
    <source>
        <dbReference type="ARBA" id="ARBA00022723"/>
    </source>
</evidence>
<name>A0A833RQB8_9POAL</name>
<dbReference type="InterPro" id="IPR044246">
    <property type="entry name" value="ZFP3-like"/>
</dbReference>
<dbReference type="Gene3D" id="3.30.160.60">
    <property type="entry name" value="Classic Zinc Finger"/>
    <property type="match status" value="1"/>
</dbReference>
<reference evidence="9" key="1">
    <citation type="submission" date="2020-01" db="EMBL/GenBank/DDBJ databases">
        <title>Genome sequence of Kobresia littledalei, the first chromosome-level genome in the family Cyperaceae.</title>
        <authorList>
            <person name="Qu G."/>
        </authorList>
    </citation>
    <scope>NUCLEOTIDE SEQUENCE</scope>
    <source>
        <strain evidence="9">C.B.Clarke</strain>
        <tissue evidence="9">Leaf</tissue>
    </source>
</reference>
<sequence length="111" mass="12684">MDKKNEELNLNLTLEASSTSEPDRVFTCCYCKKKFRTSHALGGHQNAHKLERRMKKARVIAAGLHTKFIQRVQVSQKYGGDNMSVRETNVSKDHTQEHEQETGEIDLALKL</sequence>
<evidence type="ECO:0000256" key="3">
    <source>
        <dbReference type="ARBA" id="ARBA00022771"/>
    </source>
</evidence>
<dbReference type="GO" id="GO:0008270">
    <property type="term" value="F:zinc ion binding"/>
    <property type="evidence" value="ECO:0007669"/>
    <property type="project" value="UniProtKB-KW"/>
</dbReference>
<evidence type="ECO:0000259" key="8">
    <source>
        <dbReference type="PROSITE" id="PS50157"/>
    </source>
</evidence>
<feature type="domain" description="C2H2-type" evidence="8">
    <location>
        <begin position="26"/>
        <end position="53"/>
    </location>
</feature>